<keyword evidence="3" id="KW-1185">Reference proteome</keyword>
<proteinExistence type="predicted"/>
<gene>
    <name evidence="2" type="ORF">GCM10009096_24750</name>
</gene>
<protein>
    <recommendedName>
        <fullName evidence="1">PilZ domain-containing protein</fullName>
    </recommendedName>
</protein>
<name>A0ABN1AQ61_9SPHN</name>
<evidence type="ECO:0000313" key="2">
    <source>
        <dbReference type="EMBL" id="GAA0481609.1"/>
    </source>
</evidence>
<organism evidence="2 3">
    <name type="scientific">Parasphingorhabdus litoris</name>
    <dbReference type="NCBI Taxonomy" id="394733"/>
    <lineage>
        <taxon>Bacteria</taxon>
        <taxon>Pseudomonadati</taxon>
        <taxon>Pseudomonadota</taxon>
        <taxon>Alphaproteobacteria</taxon>
        <taxon>Sphingomonadales</taxon>
        <taxon>Sphingomonadaceae</taxon>
        <taxon>Parasphingorhabdus</taxon>
    </lineage>
</organism>
<reference evidence="2 3" key="1">
    <citation type="journal article" date="2019" name="Int. J. Syst. Evol. Microbiol.">
        <title>The Global Catalogue of Microorganisms (GCM) 10K type strain sequencing project: providing services to taxonomists for standard genome sequencing and annotation.</title>
        <authorList>
            <consortium name="The Broad Institute Genomics Platform"/>
            <consortium name="The Broad Institute Genome Sequencing Center for Infectious Disease"/>
            <person name="Wu L."/>
            <person name="Ma J."/>
        </authorList>
    </citation>
    <scope>NUCLEOTIDE SEQUENCE [LARGE SCALE GENOMIC DNA]</scope>
    <source>
        <strain evidence="2 3">JCM 14162</strain>
    </source>
</reference>
<dbReference type="SUPFAM" id="SSF141371">
    <property type="entry name" value="PilZ domain-like"/>
    <property type="match status" value="1"/>
</dbReference>
<comment type="caution">
    <text evidence="2">The sequence shown here is derived from an EMBL/GenBank/DDBJ whole genome shotgun (WGS) entry which is preliminary data.</text>
</comment>
<dbReference type="Gene3D" id="2.40.10.220">
    <property type="entry name" value="predicted glycosyltransferase like domains"/>
    <property type="match status" value="1"/>
</dbReference>
<dbReference type="Proteomes" id="UP001500713">
    <property type="component" value="Unassembled WGS sequence"/>
</dbReference>
<accession>A0ABN1AQ61</accession>
<sequence length="110" mass="12454">MPSVSKKQMPELRRATRFPVDFETICETRKDGEFSVKLSNISAHGCQFIHEVELNKGDRVVVRLPVAGRIEAFLVWSHSGRSGFEFERVIREPDFVALLDQIGHSDPSQG</sequence>
<dbReference type="InterPro" id="IPR009875">
    <property type="entry name" value="PilZ_domain"/>
</dbReference>
<feature type="domain" description="PilZ" evidence="1">
    <location>
        <begin position="12"/>
        <end position="94"/>
    </location>
</feature>
<dbReference type="Pfam" id="PF07238">
    <property type="entry name" value="PilZ"/>
    <property type="match status" value="1"/>
</dbReference>
<dbReference type="EMBL" id="BAAAEM010000003">
    <property type="protein sequence ID" value="GAA0481609.1"/>
    <property type="molecule type" value="Genomic_DNA"/>
</dbReference>
<evidence type="ECO:0000259" key="1">
    <source>
        <dbReference type="Pfam" id="PF07238"/>
    </source>
</evidence>
<evidence type="ECO:0000313" key="3">
    <source>
        <dbReference type="Proteomes" id="UP001500713"/>
    </source>
</evidence>